<proteinExistence type="predicted"/>
<dbReference type="Pfam" id="PF00583">
    <property type="entry name" value="Acetyltransf_1"/>
    <property type="match status" value="1"/>
</dbReference>
<dbReference type="SUPFAM" id="SSF55729">
    <property type="entry name" value="Acyl-CoA N-acyltransferases (Nat)"/>
    <property type="match status" value="1"/>
</dbReference>
<evidence type="ECO:0000259" key="3">
    <source>
        <dbReference type="PROSITE" id="PS51186"/>
    </source>
</evidence>
<name>A0A3A1U389_9MICO</name>
<dbReference type="InterPro" id="IPR050832">
    <property type="entry name" value="Bact_Acetyltransf"/>
</dbReference>
<dbReference type="RefSeq" id="WP_119481383.1">
    <property type="nucleotide sequence ID" value="NZ_QXTG01000001.1"/>
</dbReference>
<keyword evidence="1 4" id="KW-0808">Transferase</keyword>
<evidence type="ECO:0000256" key="1">
    <source>
        <dbReference type="ARBA" id="ARBA00022679"/>
    </source>
</evidence>
<evidence type="ECO:0000313" key="5">
    <source>
        <dbReference type="Proteomes" id="UP000265742"/>
    </source>
</evidence>
<dbReference type="InterPro" id="IPR016181">
    <property type="entry name" value="Acyl_CoA_acyltransferase"/>
</dbReference>
<reference evidence="5" key="1">
    <citation type="submission" date="2018-09" db="EMBL/GenBank/DDBJ databases">
        <authorList>
            <person name="Kim I."/>
        </authorList>
    </citation>
    <scope>NUCLEOTIDE SEQUENCE [LARGE SCALE GENOMIC DNA]</scope>
    <source>
        <strain evidence="5">DD4a</strain>
    </source>
</reference>
<accession>A0A3A1U389</accession>
<dbReference type="InterPro" id="IPR000182">
    <property type="entry name" value="GNAT_dom"/>
</dbReference>
<feature type="domain" description="N-acetyltransferase" evidence="3">
    <location>
        <begin position="2"/>
        <end position="151"/>
    </location>
</feature>
<organism evidence="4 5">
    <name type="scientific">Amnibacterium setariae</name>
    <dbReference type="NCBI Taxonomy" id="2306585"/>
    <lineage>
        <taxon>Bacteria</taxon>
        <taxon>Bacillati</taxon>
        <taxon>Actinomycetota</taxon>
        <taxon>Actinomycetes</taxon>
        <taxon>Micrococcales</taxon>
        <taxon>Microbacteriaceae</taxon>
        <taxon>Amnibacterium</taxon>
    </lineage>
</organism>
<dbReference type="CDD" id="cd04301">
    <property type="entry name" value="NAT_SF"/>
    <property type="match status" value="1"/>
</dbReference>
<evidence type="ECO:0000313" key="4">
    <source>
        <dbReference type="EMBL" id="RIX31021.1"/>
    </source>
</evidence>
<dbReference type="EMBL" id="QXTG01000001">
    <property type="protein sequence ID" value="RIX31021.1"/>
    <property type="molecule type" value="Genomic_DNA"/>
</dbReference>
<dbReference type="PROSITE" id="PS51186">
    <property type="entry name" value="GNAT"/>
    <property type="match status" value="1"/>
</dbReference>
<keyword evidence="2" id="KW-0012">Acyltransferase</keyword>
<protein>
    <submittedName>
        <fullName evidence="4">GNAT family N-acetyltransferase</fullName>
    </submittedName>
</protein>
<sequence length="151" mass="16108">MVAPRLAGPEDAAALVDLRAAMFEAMGQDVTGPAWRRAAREWFARRLAGDDVLVVVADLPDAGPVSCAMAVLEDVAPSPSDPVGRRAHLSNVSTLAVHRGRGLARACVGLLVAELDARGVRRTDLFATTDGEALYRSFGFRTSPYPALRRP</sequence>
<dbReference type="GO" id="GO:0016747">
    <property type="term" value="F:acyltransferase activity, transferring groups other than amino-acyl groups"/>
    <property type="evidence" value="ECO:0007669"/>
    <property type="project" value="InterPro"/>
</dbReference>
<keyword evidence="5" id="KW-1185">Reference proteome</keyword>
<comment type="caution">
    <text evidence="4">The sequence shown here is derived from an EMBL/GenBank/DDBJ whole genome shotgun (WGS) entry which is preliminary data.</text>
</comment>
<dbReference type="PANTHER" id="PTHR43877">
    <property type="entry name" value="AMINOALKYLPHOSPHONATE N-ACETYLTRANSFERASE-RELATED-RELATED"/>
    <property type="match status" value="1"/>
</dbReference>
<evidence type="ECO:0000256" key="2">
    <source>
        <dbReference type="ARBA" id="ARBA00023315"/>
    </source>
</evidence>
<dbReference type="PANTHER" id="PTHR43877:SF1">
    <property type="entry name" value="ACETYLTRANSFERASE"/>
    <property type="match status" value="1"/>
</dbReference>
<gene>
    <name evidence="4" type="ORF">D1781_06505</name>
</gene>
<dbReference type="Proteomes" id="UP000265742">
    <property type="component" value="Unassembled WGS sequence"/>
</dbReference>
<dbReference type="OrthoDB" id="4936934at2"/>
<dbReference type="AlphaFoldDB" id="A0A3A1U389"/>
<dbReference type="Gene3D" id="3.40.630.30">
    <property type="match status" value="1"/>
</dbReference>